<evidence type="ECO:0000259" key="7">
    <source>
        <dbReference type="Pfam" id="PF26594"/>
    </source>
</evidence>
<keyword evidence="5 6" id="KW-0804">Transcription</keyword>
<comment type="subcellular location">
    <subcellularLocation>
        <location evidence="6">Cytoplasm</location>
    </subcellularLocation>
</comment>
<dbReference type="NCBIfam" id="TIGR01952">
    <property type="entry name" value="nusA_arch"/>
    <property type="match status" value="1"/>
</dbReference>
<dbReference type="CDD" id="cd22531">
    <property type="entry name" value="KH-II_NusA_arch_rpt2"/>
    <property type="match status" value="1"/>
</dbReference>
<evidence type="ECO:0000313" key="8">
    <source>
        <dbReference type="EMBL" id="MFC7254690.1"/>
    </source>
</evidence>
<dbReference type="PANTHER" id="PTHR22648">
    <property type="entry name" value="TRANSCRIPTION TERMINATION FACTOR NUSA"/>
    <property type="match status" value="1"/>
</dbReference>
<keyword evidence="2 6" id="KW-0963">Cytoplasm</keyword>
<keyword evidence="3" id="KW-0694">RNA-binding</keyword>
<gene>
    <name evidence="6" type="primary">nusA</name>
    <name evidence="8" type="ORF">ACFQKE_05135</name>
</gene>
<dbReference type="GO" id="GO:0006353">
    <property type="term" value="P:DNA-templated transcription termination"/>
    <property type="evidence" value="ECO:0007669"/>
    <property type="project" value="UniProtKB-UniRule"/>
</dbReference>
<dbReference type="AlphaFoldDB" id="A0ABD5ZWE4"/>
<keyword evidence="9" id="KW-1185">Reference proteome</keyword>
<dbReference type="InterPro" id="IPR030842">
    <property type="entry name" value="TF_NusA_bacterial"/>
</dbReference>
<accession>A0ABD5ZWE4</accession>
<dbReference type="SUPFAM" id="SSF54814">
    <property type="entry name" value="Prokaryotic type KH domain (KH-domain type II)"/>
    <property type="match status" value="2"/>
</dbReference>
<evidence type="ECO:0000256" key="1">
    <source>
        <dbReference type="ARBA" id="ARBA00022472"/>
    </source>
</evidence>
<protein>
    <recommendedName>
        <fullName evidence="6">Probable transcription termination protein NusA</fullName>
    </recommendedName>
</protein>
<dbReference type="PANTHER" id="PTHR22648:SF0">
    <property type="entry name" value="TRANSCRIPTION TERMINATION_ANTITERMINATION PROTEIN NUSA"/>
    <property type="match status" value="1"/>
</dbReference>
<evidence type="ECO:0000256" key="3">
    <source>
        <dbReference type="ARBA" id="ARBA00022884"/>
    </source>
</evidence>
<dbReference type="GO" id="GO:0005737">
    <property type="term" value="C:cytoplasm"/>
    <property type="evidence" value="ECO:0007669"/>
    <property type="project" value="UniProtKB-SubCell"/>
</dbReference>
<dbReference type="EMBL" id="JBHTAT010000001">
    <property type="protein sequence ID" value="MFC7254690.1"/>
    <property type="molecule type" value="Genomic_DNA"/>
</dbReference>
<dbReference type="GeneID" id="96953011"/>
<evidence type="ECO:0000256" key="2">
    <source>
        <dbReference type="ARBA" id="ARBA00022490"/>
    </source>
</evidence>
<organism evidence="8 9">
    <name type="scientific">Haloplanus litoreus</name>
    <dbReference type="NCBI Taxonomy" id="767515"/>
    <lineage>
        <taxon>Archaea</taxon>
        <taxon>Methanobacteriati</taxon>
        <taxon>Methanobacteriota</taxon>
        <taxon>Stenosarchaea group</taxon>
        <taxon>Halobacteria</taxon>
        <taxon>Halobacteriales</taxon>
        <taxon>Haloferacaceae</taxon>
        <taxon>Haloplanus</taxon>
    </lineage>
</organism>
<dbReference type="Gene3D" id="3.30.300.20">
    <property type="match status" value="2"/>
</dbReference>
<reference evidence="8 9" key="1">
    <citation type="journal article" date="2019" name="Int. J. Syst. Evol. Microbiol.">
        <title>The Global Catalogue of Microorganisms (GCM) 10K type strain sequencing project: providing services to taxonomists for standard genome sequencing and annotation.</title>
        <authorList>
            <consortium name="The Broad Institute Genomics Platform"/>
            <consortium name="The Broad Institute Genome Sequencing Center for Infectious Disease"/>
            <person name="Wu L."/>
            <person name="Ma J."/>
        </authorList>
    </citation>
    <scope>NUCLEOTIDE SEQUENCE [LARGE SCALE GENOMIC DNA]</scope>
    <source>
        <strain evidence="8 9">GX21</strain>
    </source>
</reference>
<dbReference type="HAMAP" id="MF_00945_A">
    <property type="entry name" value="NusA_A"/>
    <property type="match status" value="1"/>
</dbReference>
<keyword evidence="1 6" id="KW-0806">Transcription termination</keyword>
<dbReference type="Proteomes" id="UP001596434">
    <property type="component" value="Unassembled WGS sequence"/>
</dbReference>
<dbReference type="RefSeq" id="WP_379702888.1">
    <property type="nucleotide sequence ID" value="NZ_JBHTAT010000001.1"/>
</dbReference>
<dbReference type="InterPro" id="IPR058582">
    <property type="entry name" value="KH_NusA_2nd"/>
</dbReference>
<dbReference type="InterPro" id="IPR010212">
    <property type="entry name" value="NusA_arc"/>
</dbReference>
<keyword evidence="4 6" id="KW-0805">Transcription regulation</keyword>
<comment type="similarity">
    <text evidence="6">Belongs to the NusA family.</text>
</comment>
<proteinExistence type="inferred from homology"/>
<dbReference type="InterPro" id="IPR009019">
    <property type="entry name" value="KH_sf_prok-type"/>
</dbReference>
<evidence type="ECO:0000256" key="6">
    <source>
        <dbReference type="HAMAP-Rule" id="MF_00945"/>
    </source>
</evidence>
<evidence type="ECO:0000313" key="9">
    <source>
        <dbReference type="Proteomes" id="UP001596434"/>
    </source>
</evidence>
<evidence type="ECO:0000256" key="5">
    <source>
        <dbReference type="ARBA" id="ARBA00023163"/>
    </source>
</evidence>
<name>A0ABD5ZWE4_9EURY</name>
<dbReference type="GO" id="GO:0003723">
    <property type="term" value="F:RNA binding"/>
    <property type="evidence" value="ECO:0007669"/>
    <property type="project" value="UniProtKB-KW"/>
</dbReference>
<dbReference type="InterPro" id="IPR015946">
    <property type="entry name" value="KH_dom-like_a/b"/>
</dbReference>
<dbReference type="Pfam" id="PF26594">
    <property type="entry name" value="KH_NusA_2nd"/>
    <property type="match status" value="1"/>
</dbReference>
<comment type="caution">
    <text evidence="8">The sequence shown here is derived from an EMBL/GenBank/DDBJ whole genome shotgun (WGS) entry which is preliminary data.</text>
</comment>
<evidence type="ECO:0000256" key="4">
    <source>
        <dbReference type="ARBA" id="ARBA00023015"/>
    </source>
</evidence>
<dbReference type="CDD" id="cd22530">
    <property type="entry name" value="KH-II_NusA_arch_rpt1"/>
    <property type="match status" value="1"/>
</dbReference>
<sequence>MRVTLSDRDRRFIACFEDETGATARDCLVYENEDGEDRVVFLVAAGEMGQAVGPDGRRVRAVEEALGRSVELVEDADTPEAFVANVLAPAAVQHVTISEQGDRVAYAEVPDADRGAAIGRDGRNIETARRLARRHYDIDDVQLT</sequence>
<feature type="domain" description="NusA-like second KH" evidence="7">
    <location>
        <begin position="79"/>
        <end position="141"/>
    </location>
</feature>
<comment type="function">
    <text evidence="6">Participates in transcription termination.</text>
</comment>